<dbReference type="SUPFAM" id="SSF54518">
    <property type="entry name" value="Tubby C-terminal domain-like"/>
    <property type="match status" value="1"/>
</dbReference>
<dbReference type="Proteomes" id="UP001567538">
    <property type="component" value="Unassembled WGS sequence"/>
</dbReference>
<dbReference type="PANTHER" id="PTHR31087:SF120">
    <property type="entry name" value="PROTEIN LURP-ONE-RELATED 10-LIKE"/>
    <property type="match status" value="1"/>
</dbReference>
<gene>
    <name evidence="2" type="ORF">AAHA92_22158</name>
</gene>
<dbReference type="AlphaFoldDB" id="A0ABD1GMR3"/>
<dbReference type="PANTHER" id="PTHR31087">
    <property type="match status" value="1"/>
</dbReference>
<comment type="caution">
    <text evidence="2">The sequence shown here is derived from an EMBL/GenBank/DDBJ whole genome shotgun (WGS) entry which is preliminary data.</text>
</comment>
<dbReference type="Gene3D" id="2.40.160.200">
    <property type="entry name" value="LURP1-related"/>
    <property type="match status" value="1"/>
</dbReference>
<dbReference type="EMBL" id="JBEAFC010000008">
    <property type="protein sequence ID" value="KAL1545430.1"/>
    <property type="molecule type" value="Genomic_DNA"/>
</dbReference>
<protein>
    <recommendedName>
        <fullName evidence="4">Protein LURP-one-related 15</fullName>
    </recommendedName>
</protein>
<comment type="similarity">
    <text evidence="1">Belongs to the LOR family.</text>
</comment>
<evidence type="ECO:0000313" key="3">
    <source>
        <dbReference type="Proteomes" id="UP001567538"/>
    </source>
</evidence>
<organism evidence="2 3">
    <name type="scientific">Salvia divinorum</name>
    <name type="common">Maria pastora</name>
    <name type="synonym">Diviner's sage</name>
    <dbReference type="NCBI Taxonomy" id="28513"/>
    <lineage>
        <taxon>Eukaryota</taxon>
        <taxon>Viridiplantae</taxon>
        <taxon>Streptophyta</taxon>
        <taxon>Embryophyta</taxon>
        <taxon>Tracheophyta</taxon>
        <taxon>Spermatophyta</taxon>
        <taxon>Magnoliopsida</taxon>
        <taxon>eudicotyledons</taxon>
        <taxon>Gunneridae</taxon>
        <taxon>Pentapetalae</taxon>
        <taxon>asterids</taxon>
        <taxon>lamiids</taxon>
        <taxon>Lamiales</taxon>
        <taxon>Lamiaceae</taxon>
        <taxon>Nepetoideae</taxon>
        <taxon>Mentheae</taxon>
        <taxon>Salviinae</taxon>
        <taxon>Salvia</taxon>
        <taxon>Salvia subgen. Calosphace</taxon>
    </lineage>
</organism>
<sequence>MKTQQSIAYNEVAVIDKKFCLPRSIDLTISKNIWQIGHANFVVTKSNREIIFKIQGAIFSFNTTRVIYDAAGVPIVTLRKKTLSILTTWQVFRGEGKDQKDLIFSARKSSFFQLKTKLSVFVADQNSECEDVCDYTVQADWFQRFCQVYVGDSSYVKLAQVEKNSSVGSLITGGDRYKVKVYPNVDCAFIVSLIVILDEIVSSAKRSYNNKRRH</sequence>
<dbReference type="InterPro" id="IPR007612">
    <property type="entry name" value="LOR"/>
</dbReference>
<dbReference type="Pfam" id="PF04525">
    <property type="entry name" value="LOR"/>
    <property type="match status" value="1"/>
</dbReference>
<reference evidence="2 3" key="1">
    <citation type="submission" date="2024-06" db="EMBL/GenBank/DDBJ databases">
        <title>A chromosome level genome sequence of Diviner's sage (Salvia divinorum).</title>
        <authorList>
            <person name="Ford S.A."/>
            <person name="Ro D.-K."/>
            <person name="Ness R.W."/>
            <person name="Phillips M.A."/>
        </authorList>
    </citation>
    <scope>NUCLEOTIDE SEQUENCE [LARGE SCALE GENOMIC DNA]</scope>
    <source>
        <strain evidence="2">SAF-2024a</strain>
        <tissue evidence="2">Leaf</tissue>
    </source>
</reference>
<dbReference type="InterPro" id="IPR038595">
    <property type="entry name" value="LOR_sf"/>
</dbReference>
<dbReference type="InterPro" id="IPR025659">
    <property type="entry name" value="Tubby-like_C"/>
</dbReference>
<name>A0ABD1GMR3_SALDI</name>
<evidence type="ECO:0000256" key="1">
    <source>
        <dbReference type="ARBA" id="ARBA00005437"/>
    </source>
</evidence>
<evidence type="ECO:0008006" key="4">
    <source>
        <dbReference type="Google" id="ProtNLM"/>
    </source>
</evidence>
<proteinExistence type="inferred from homology"/>
<evidence type="ECO:0000313" key="2">
    <source>
        <dbReference type="EMBL" id="KAL1545430.1"/>
    </source>
</evidence>
<keyword evidence="3" id="KW-1185">Reference proteome</keyword>
<accession>A0ABD1GMR3</accession>